<reference evidence="7" key="1">
    <citation type="journal article" date="2019" name="Int. J. Syst. Evol. Microbiol.">
        <title>The Global Catalogue of Microorganisms (GCM) 10K type strain sequencing project: providing services to taxonomists for standard genome sequencing and annotation.</title>
        <authorList>
            <consortium name="The Broad Institute Genomics Platform"/>
            <consortium name="The Broad Institute Genome Sequencing Center for Infectious Disease"/>
            <person name="Wu L."/>
            <person name="Ma J."/>
        </authorList>
    </citation>
    <scope>NUCLEOTIDE SEQUENCE [LARGE SCALE GENOMIC DNA]</scope>
    <source>
        <strain evidence="7">CGMCC 4.7204</strain>
    </source>
</reference>
<evidence type="ECO:0000259" key="5">
    <source>
        <dbReference type="Pfam" id="PF14833"/>
    </source>
</evidence>
<dbReference type="SUPFAM" id="SSF48179">
    <property type="entry name" value="6-phosphogluconate dehydrogenase C-terminal domain-like"/>
    <property type="match status" value="1"/>
</dbReference>
<dbReference type="PIRSF" id="PIRSF000103">
    <property type="entry name" value="HIBADH"/>
    <property type="match status" value="1"/>
</dbReference>
<dbReference type="InterPro" id="IPR051265">
    <property type="entry name" value="HIBADH-related_NP60_sf"/>
</dbReference>
<evidence type="ECO:0000256" key="3">
    <source>
        <dbReference type="ARBA" id="ARBA00023027"/>
    </source>
</evidence>
<dbReference type="EMBL" id="JBHSBA010000015">
    <property type="protein sequence ID" value="MFC4128269.1"/>
    <property type="molecule type" value="Genomic_DNA"/>
</dbReference>
<accession>A0ABV8LBZ2</accession>
<dbReference type="PANTHER" id="PTHR43580">
    <property type="entry name" value="OXIDOREDUCTASE GLYR1-RELATED"/>
    <property type="match status" value="1"/>
</dbReference>
<dbReference type="SUPFAM" id="SSF51735">
    <property type="entry name" value="NAD(P)-binding Rossmann-fold domains"/>
    <property type="match status" value="1"/>
</dbReference>
<sequence length="298" mass="30290">MTGRLPRVAVVGLGAMGSRLAHNLCARGYSVRVANRSPEPVQRLVAAGATAAGSPAEAAAKADVVLVAVRDDAASEQVWLDPATGIAAAAAPGTTAVELSTLSPGWIRRLAAAADAAGLRFLEAPMIGSRPQAEAGALVHLAGGPADVLTDVRAVLEVSASRIHHVGAYGAAATLKLIVNASLATQVATAAELLRVLRSTDLDHGESLRILTELPVTSPALARAIGVMSTGDFSPNFPVHLVAKDLDYLAALAEDVGVQTPMARTALDGYRRAESNGLGAADLTAIAAGFDPPEALGR</sequence>
<evidence type="ECO:0000313" key="6">
    <source>
        <dbReference type="EMBL" id="MFC4128269.1"/>
    </source>
</evidence>
<keyword evidence="7" id="KW-1185">Reference proteome</keyword>
<dbReference type="InterPro" id="IPR015815">
    <property type="entry name" value="HIBADH-related"/>
</dbReference>
<feature type="domain" description="6-phosphogluconate dehydrogenase NADP-binding" evidence="4">
    <location>
        <begin position="7"/>
        <end position="167"/>
    </location>
</feature>
<comment type="similarity">
    <text evidence="1">Belongs to the HIBADH-related family.</text>
</comment>
<dbReference type="EC" id="1.1.-.-" evidence="6"/>
<evidence type="ECO:0000259" key="4">
    <source>
        <dbReference type="Pfam" id="PF03446"/>
    </source>
</evidence>
<dbReference type="InterPro" id="IPR013328">
    <property type="entry name" value="6PGD_dom2"/>
</dbReference>
<evidence type="ECO:0000313" key="7">
    <source>
        <dbReference type="Proteomes" id="UP001595767"/>
    </source>
</evidence>
<dbReference type="InterPro" id="IPR006115">
    <property type="entry name" value="6PGDH_NADP-bd"/>
</dbReference>
<dbReference type="InterPro" id="IPR029154">
    <property type="entry name" value="HIBADH-like_NADP-bd"/>
</dbReference>
<feature type="domain" description="3-hydroxyisobutyrate dehydrogenase-like NAD-binding" evidence="5">
    <location>
        <begin position="170"/>
        <end position="287"/>
    </location>
</feature>
<name>A0ABV8LBZ2_9NOCA</name>
<keyword evidence="2 6" id="KW-0560">Oxidoreductase</keyword>
<protein>
    <submittedName>
        <fullName evidence="6">NAD(P)-dependent oxidoreductase</fullName>
        <ecNumber evidence="6">1.1.-.-</ecNumber>
    </submittedName>
</protein>
<organism evidence="6 7">
    <name type="scientific">Nocardia rhizosphaerae</name>
    <dbReference type="NCBI Taxonomy" id="1691571"/>
    <lineage>
        <taxon>Bacteria</taxon>
        <taxon>Bacillati</taxon>
        <taxon>Actinomycetota</taxon>
        <taxon>Actinomycetes</taxon>
        <taxon>Mycobacteriales</taxon>
        <taxon>Nocardiaceae</taxon>
        <taxon>Nocardia</taxon>
    </lineage>
</organism>
<comment type="caution">
    <text evidence="6">The sequence shown here is derived from an EMBL/GenBank/DDBJ whole genome shotgun (WGS) entry which is preliminary data.</text>
</comment>
<evidence type="ECO:0000256" key="2">
    <source>
        <dbReference type="ARBA" id="ARBA00023002"/>
    </source>
</evidence>
<keyword evidence="3" id="KW-0520">NAD</keyword>
<proteinExistence type="inferred from homology"/>
<dbReference type="InterPro" id="IPR036291">
    <property type="entry name" value="NAD(P)-bd_dom_sf"/>
</dbReference>
<dbReference type="Gene3D" id="1.10.1040.10">
    <property type="entry name" value="N-(1-d-carboxylethyl)-l-norvaline Dehydrogenase, domain 2"/>
    <property type="match status" value="1"/>
</dbReference>
<dbReference type="PANTHER" id="PTHR43580:SF2">
    <property type="entry name" value="CYTOKINE-LIKE NUCLEAR FACTOR N-PAC"/>
    <property type="match status" value="1"/>
</dbReference>
<dbReference type="Gene3D" id="3.40.50.720">
    <property type="entry name" value="NAD(P)-binding Rossmann-like Domain"/>
    <property type="match status" value="1"/>
</dbReference>
<evidence type="ECO:0000256" key="1">
    <source>
        <dbReference type="ARBA" id="ARBA00009080"/>
    </source>
</evidence>
<dbReference type="Proteomes" id="UP001595767">
    <property type="component" value="Unassembled WGS sequence"/>
</dbReference>
<dbReference type="Pfam" id="PF14833">
    <property type="entry name" value="NAD_binding_11"/>
    <property type="match status" value="1"/>
</dbReference>
<dbReference type="RefSeq" id="WP_378554010.1">
    <property type="nucleotide sequence ID" value="NZ_JBHSBA010000015.1"/>
</dbReference>
<dbReference type="InterPro" id="IPR008927">
    <property type="entry name" value="6-PGluconate_DH-like_C_sf"/>
</dbReference>
<dbReference type="Pfam" id="PF03446">
    <property type="entry name" value="NAD_binding_2"/>
    <property type="match status" value="1"/>
</dbReference>
<gene>
    <name evidence="6" type="ORF">ACFOW8_25420</name>
</gene>
<dbReference type="GO" id="GO:0016491">
    <property type="term" value="F:oxidoreductase activity"/>
    <property type="evidence" value="ECO:0007669"/>
    <property type="project" value="UniProtKB-KW"/>
</dbReference>